<keyword evidence="10" id="KW-1185">Reference proteome</keyword>
<feature type="region of interest" description="Disordered" evidence="6">
    <location>
        <begin position="155"/>
        <end position="183"/>
    </location>
</feature>
<dbReference type="PANTHER" id="PTHR33692:SF1">
    <property type="entry name" value="RIBOSOME MATURATION FACTOR RIMM"/>
    <property type="match status" value="1"/>
</dbReference>
<evidence type="ECO:0000256" key="5">
    <source>
        <dbReference type="HAMAP-Rule" id="MF_00014"/>
    </source>
</evidence>
<evidence type="ECO:0000313" key="9">
    <source>
        <dbReference type="EMBL" id="PZX15762.1"/>
    </source>
</evidence>
<dbReference type="GO" id="GO:0005737">
    <property type="term" value="C:cytoplasm"/>
    <property type="evidence" value="ECO:0007669"/>
    <property type="project" value="UniProtKB-SubCell"/>
</dbReference>
<comment type="subunit">
    <text evidence="5">Binds ribosomal protein uS19.</text>
</comment>
<evidence type="ECO:0000259" key="7">
    <source>
        <dbReference type="Pfam" id="PF01782"/>
    </source>
</evidence>
<dbReference type="Gene3D" id="2.40.30.60">
    <property type="entry name" value="RimM"/>
    <property type="match status" value="1"/>
</dbReference>
<dbReference type="Proteomes" id="UP000248916">
    <property type="component" value="Unassembled WGS sequence"/>
</dbReference>
<dbReference type="GO" id="GO:0043022">
    <property type="term" value="F:ribosome binding"/>
    <property type="evidence" value="ECO:0007669"/>
    <property type="project" value="InterPro"/>
</dbReference>
<keyword evidence="2 5" id="KW-0690">Ribosome biogenesis</keyword>
<dbReference type="SUPFAM" id="SSF50346">
    <property type="entry name" value="PRC-barrel domain"/>
    <property type="match status" value="1"/>
</dbReference>
<name>A0A2W7NWZ3_9RHOB</name>
<reference evidence="9 10" key="1">
    <citation type="submission" date="2018-06" db="EMBL/GenBank/DDBJ databases">
        <title>Genomic Encyclopedia of Archaeal and Bacterial Type Strains, Phase II (KMG-II): from individual species to whole genera.</title>
        <authorList>
            <person name="Goeker M."/>
        </authorList>
    </citation>
    <scope>NUCLEOTIDE SEQUENCE [LARGE SCALE GENOMIC DNA]</scope>
    <source>
        <strain evidence="9 10">DSM 22009</strain>
    </source>
</reference>
<dbReference type="InterPro" id="IPR056792">
    <property type="entry name" value="PRC_RimM"/>
</dbReference>
<feature type="compositionally biased region" description="Basic and acidic residues" evidence="6">
    <location>
        <begin position="172"/>
        <end position="183"/>
    </location>
</feature>
<dbReference type="RefSeq" id="WP_111537527.1">
    <property type="nucleotide sequence ID" value="NZ_QKZL01000009.1"/>
</dbReference>
<dbReference type="NCBIfam" id="TIGR02273">
    <property type="entry name" value="16S_RimM"/>
    <property type="match status" value="1"/>
</dbReference>
<evidence type="ECO:0000256" key="4">
    <source>
        <dbReference type="ARBA" id="ARBA00023186"/>
    </source>
</evidence>
<feature type="domain" description="RimM N-terminal" evidence="7">
    <location>
        <begin position="6"/>
        <end position="85"/>
    </location>
</feature>
<keyword evidence="4 5" id="KW-0143">Chaperone</keyword>
<organism evidence="9 10">
    <name type="scientific">Palleronia aestuarii</name>
    <dbReference type="NCBI Taxonomy" id="568105"/>
    <lineage>
        <taxon>Bacteria</taxon>
        <taxon>Pseudomonadati</taxon>
        <taxon>Pseudomonadota</taxon>
        <taxon>Alphaproteobacteria</taxon>
        <taxon>Rhodobacterales</taxon>
        <taxon>Roseobacteraceae</taxon>
        <taxon>Palleronia</taxon>
    </lineage>
</organism>
<evidence type="ECO:0000256" key="2">
    <source>
        <dbReference type="ARBA" id="ARBA00022517"/>
    </source>
</evidence>
<comment type="function">
    <text evidence="5">An accessory protein needed during the final step in the assembly of 30S ribosomal subunit, possibly for assembly of the head region. Essential for efficient processing of 16S rRNA. May be needed both before and after RbfA during the maturation of 16S rRNA. It has affinity for free ribosomal 30S subunits but not for 70S ribosomes.</text>
</comment>
<dbReference type="Gene3D" id="2.30.30.240">
    <property type="entry name" value="PRC-barrel domain"/>
    <property type="match status" value="1"/>
</dbReference>
<dbReference type="AlphaFoldDB" id="A0A2W7NWZ3"/>
<evidence type="ECO:0000256" key="6">
    <source>
        <dbReference type="SAM" id="MobiDB-lite"/>
    </source>
</evidence>
<dbReference type="GO" id="GO:0005840">
    <property type="term" value="C:ribosome"/>
    <property type="evidence" value="ECO:0007669"/>
    <property type="project" value="InterPro"/>
</dbReference>
<comment type="similarity">
    <text evidence="5">Belongs to the RimM family.</text>
</comment>
<dbReference type="Pfam" id="PF01782">
    <property type="entry name" value="RimM"/>
    <property type="match status" value="1"/>
</dbReference>
<keyword evidence="3 5" id="KW-0698">rRNA processing</keyword>
<dbReference type="GO" id="GO:0006364">
    <property type="term" value="P:rRNA processing"/>
    <property type="evidence" value="ECO:0007669"/>
    <property type="project" value="UniProtKB-UniRule"/>
</dbReference>
<evidence type="ECO:0000313" key="10">
    <source>
        <dbReference type="Proteomes" id="UP000248916"/>
    </source>
</evidence>
<dbReference type="InterPro" id="IPR009000">
    <property type="entry name" value="Transl_B-barrel_sf"/>
</dbReference>
<comment type="caution">
    <text evidence="9">The sequence shown here is derived from an EMBL/GenBank/DDBJ whole genome shotgun (WGS) entry which is preliminary data.</text>
</comment>
<dbReference type="OrthoDB" id="9788191at2"/>
<dbReference type="GO" id="GO:0042274">
    <property type="term" value="P:ribosomal small subunit biogenesis"/>
    <property type="evidence" value="ECO:0007669"/>
    <property type="project" value="UniProtKB-UniRule"/>
</dbReference>
<evidence type="ECO:0000256" key="3">
    <source>
        <dbReference type="ARBA" id="ARBA00022552"/>
    </source>
</evidence>
<comment type="subcellular location">
    <subcellularLocation>
        <location evidence="5">Cytoplasm</location>
    </subcellularLocation>
</comment>
<dbReference type="SUPFAM" id="SSF50447">
    <property type="entry name" value="Translation proteins"/>
    <property type="match status" value="1"/>
</dbReference>
<proteinExistence type="inferred from homology"/>
<comment type="domain">
    <text evidence="5">The PRC barrel domain binds ribosomal protein uS19.</text>
</comment>
<protein>
    <recommendedName>
        <fullName evidence="5">Ribosome maturation factor RimM</fullName>
    </recommendedName>
</protein>
<keyword evidence="1 5" id="KW-0963">Cytoplasm</keyword>
<accession>A0A2W7NWZ3</accession>
<feature type="domain" description="Ribosome maturation factor RimM PRC barrel" evidence="8">
    <location>
        <begin position="98"/>
        <end position="166"/>
    </location>
</feature>
<dbReference type="PANTHER" id="PTHR33692">
    <property type="entry name" value="RIBOSOME MATURATION FACTOR RIMM"/>
    <property type="match status" value="1"/>
</dbReference>
<dbReference type="InterPro" id="IPR036976">
    <property type="entry name" value="RimM_N_sf"/>
</dbReference>
<evidence type="ECO:0000259" key="8">
    <source>
        <dbReference type="Pfam" id="PF24986"/>
    </source>
</evidence>
<evidence type="ECO:0000256" key="1">
    <source>
        <dbReference type="ARBA" id="ARBA00022490"/>
    </source>
</evidence>
<dbReference type="EMBL" id="QKZL01000009">
    <property type="protein sequence ID" value="PZX15762.1"/>
    <property type="molecule type" value="Genomic_DNA"/>
</dbReference>
<dbReference type="HAMAP" id="MF_00014">
    <property type="entry name" value="Ribosome_mat_RimM"/>
    <property type="match status" value="1"/>
</dbReference>
<dbReference type="InterPro" id="IPR011961">
    <property type="entry name" value="RimM"/>
</dbReference>
<dbReference type="InterPro" id="IPR011033">
    <property type="entry name" value="PRC_barrel-like_sf"/>
</dbReference>
<dbReference type="InterPro" id="IPR002676">
    <property type="entry name" value="RimM_N"/>
</dbReference>
<dbReference type="Pfam" id="PF24986">
    <property type="entry name" value="PRC_RimM"/>
    <property type="match status" value="1"/>
</dbReference>
<sequence length="183" mass="19681">MTELICVGAIAGAFGVRGEVRLKSFCSEPEAIADYSPLVTEDERRSFEVDLTGRVKGGFTARLSGIDSKEAAETLRGTTLHAPRDRLPPLPDDEFYHADLIGLAVLDTGGATLGHVREILNHGATDLLEIATPGHSDTILLPFTRDAVPTVDLPSKRIIADPPDGLFPDPESDPRQRDDEAPS</sequence>
<gene>
    <name evidence="5" type="primary">rimM</name>
    <name evidence="9" type="ORF">LX81_02395</name>
</gene>